<evidence type="ECO:0000313" key="1">
    <source>
        <dbReference type="Proteomes" id="UP000694865"/>
    </source>
</evidence>
<dbReference type="GeneID" id="102803832"/>
<reference evidence="2" key="1">
    <citation type="submission" date="2025-08" db="UniProtKB">
        <authorList>
            <consortium name="RefSeq"/>
        </authorList>
    </citation>
    <scope>IDENTIFICATION</scope>
    <source>
        <tissue evidence="2">Testes</tissue>
    </source>
</reference>
<proteinExistence type="predicted"/>
<dbReference type="PANTHER" id="PTHR15666:SF1">
    <property type="entry name" value="COMM DOMAIN-CONTAINING PROTEIN 5"/>
    <property type="match status" value="1"/>
</dbReference>
<dbReference type="PANTHER" id="PTHR15666">
    <property type="entry name" value="COMM DOMAIN CONTAINING PROTEIN 5"/>
    <property type="match status" value="1"/>
</dbReference>
<dbReference type="Proteomes" id="UP000694865">
    <property type="component" value="Unplaced"/>
</dbReference>
<keyword evidence="1" id="KW-1185">Reference proteome</keyword>
<dbReference type="InterPro" id="IPR037357">
    <property type="entry name" value="COMMD5"/>
</dbReference>
<evidence type="ECO:0000313" key="2">
    <source>
        <dbReference type="RefSeq" id="XP_006812709.1"/>
    </source>
</evidence>
<accession>A0ABM0LY68</accession>
<protein>
    <submittedName>
        <fullName evidence="2">COMM domain-containing protein 5-like</fullName>
    </submittedName>
</protein>
<sequence>MSVVNIMPPGRGAIERTSFLGSTIPKEVKSMVKLLPSLDKDNFRQLLRVAVSSMEGNEITEEVFHKALTNQLTEEKASIVYSGICTILKCALRLPQTSLKTDVSYK</sequence>
<dbReference type="RefSeq" id="XP_006812709.1">
    <property type="nucleotide sequence ID" value="XM_006812646.1"/>
</dbReference>
<gene>
    <name evidence="2" type="primary">LOC102803832</name>
</gene>
<name>A0ABM0LY68_SACKO</name>
<organism evidence="1 2">
    <name type="scientific">Saccoglossus kowalevskii</name>
    <name type="common">Acorn worm</name>
    <dbReference type="NCBI Taxonomy" id="10224"/>
    <lineage>
        <taxon>Eukaryota</taxon>
        <taxon>Metazoa</taxon>
        <taxon>Hemichordata</taxon>
        <taxon>Enteropneusta</taxon>
        <taxon>Harrimaniidae</taxon>
        <taxon>Saccoglossus</taxon>
    </lineage>
</organism>